<accession>A0A177E5I8</accession>
<evidence type="ECO:0000313" key="1">
    <source>
        <dbReference type="EMBL" id="OAG26710.1"/>
    </source>
</evidence>
<evidence type="ECO:0000313" key="2">
    <source>
        <dbReference type="Proteomes" id="UP000076964"/>
    </source>
</evidence>
<dbReference type="STRING" id="1795632.TH606_10900"/>
<dbReference type="EMBL" id="LSFI01000085">
    <property type="protein sequence ID" value="OAG26710.1"/>
    <property type="molecule type" value="Genomic_DNA"/>
</dbReference>
<dbReference type="OrthoDB" id="5572369at2"/>
<gene>
    <name evidence="1" type="ORF">TH606_10900</name>
</gene>
<keyword evidence="2" id="KW-1185">Reference proteome</keyword>
<proteinExistence type="predicted"/>
<reference evidence="1 2" key="1">
    <citation type="submission" date="2016-02" db="EMBL/GenBank/DDBJ databases">
        <title>Draft genome sequence of Thermodesulfatator sp. S606.</title>
        <authorList>
            <person name="Lai Q."/>
            <person name="Cao J."/>
            <person name="Dupont S."/>
            <person name="Shao Z."/>
            <person name="Jebbar M."/>
            <person name="Alain K."/>
        </authorList>
    </citation>
    <scope>NUCLEOTIDE SEQUENCE [LARGE SCALE GENOMIC DNA]</scope>
    <source>
        <strain evidence="1 2">S606</strain>
    </source>
</reference>
<dbReference type="AlphaFoldDB" id="A0A177E5I8"/>
<sequence>MFNAKEITMEILKKLPDDCTIEDIQYQLFVVEKIQKSIKRTEEEGTISHKEVEKKFEQWLT</sequence>
<comment type="caution">
    <text evidence="1">The sequence shown here is derived from an EMBL/GenBank/DDBJ whole genome shotgun (WGS) entry which is preliminary data.</text>
</comment>
<organism evidence="1 2">
    <name type="scientific">Thermodesulfatator autotrophicus</name>
    <dbReference type="NCBI Taxonomy" id="1795632"/>
    <lineage>
        <taxon>Bacteria</taxon>
        <taxon>Pseudomonadati</taxon>
        <taxon>Thermodesulfobacteriota</taxon>
        <taxon>Thermodesulfobacteria</taxon>
        <taxon>Thermodesulfobacteriales</taxon>
        <taxon>Thermodesulfatatoraceae</taxon>
        <taxon>Thermodesulfatator</taxon>
    </lineage>
</organism>
<dbReference type="RefSeq" id="WP_068543986.1">
    <property type="nucleotide sequence ID" value="NZ_LSFI01000085.1"/>
</dbReference>
<dbReference type="Proteomes" id="UP000076964">
    <property type="component" value="Unassembled WGS sequence"/>
</dbReference>
<protein>
    <submittedName>
        <fullName evidence="1">Uncharacterized protein</fullName>
    </submittedName>
</protein>
<name>A0A177E5I8_9BACT</name>